<sequence>MAKSSTIIEPIPFRFFKNRRKDVVAVTLQAFTPAGKDPINVVDVRLFAMNKAGANVATVKGVTMAVNRLPDLAKAINKALAKAQELGLLDGGETE</sequence>
<proteinExistence type="predicted"/>
<accession>A0A5S4X1A4</accession>
<dbReference type="OrthoDB" id="8242528at2"/>
<reference evidence="1 2" key="1">
    <citation type="submission" date="2019-08" db="EMBL/GenBank/DDBJ databases">
        <title>Bradyrhizobium hipponensis sp. nov., a rhizobium isolated from a Lupinus angustifolius root nodule in Tunisia.</title>
        <authorList>
            <person name="Off K."/>
            <person name="Rejili M."/>
            <person name="Mars M."/>
            <person name="Brachmann A."/>
            <person name="Marin M."/>
        </authorList>
    </citation>
    <scope>NUCLEOTIDE SEQUENCE [LARGE SCALE GENOMIC DNA]</scope>
    <source>
        <strain evidence="1 2">CTAW11</strain>
    </source>
</reference>
<comment type="caution">
    <text evidence="1">The sequence shown here is derived from an EMBL/GenBank/DDBJ whole genome shotgun (WGS) entry which is preliminary data.</text>
</comment>
<keyword evidence="2" id="KW-1185">Reference proteome</keyword>
<gene>
    <name evidence="1" type="ORF">FXB38_03200</name>
</gene>
<organism evidence="1 2">
    <name type="scientific">Bradyrhizobium cytisi</name>
    <dbReference type="NCBI Taxonomy" id="515489"/>
    <lineage>
        <taxon>Bacteria</taxon>
        <taxon>Pseudomonadati</taxon>
        <taxon>Pseudomonadota</taxon>
        <taxon>Alphaproteobacteria</taxon>
        <taxon>Hyphomicrobiales</taxon>
        <taxon>Nitrobacteraceae</taxon>
        <taxon>Bradyrhizobium</taxon>
    </lineage>
</organism>
<dbReference type="EMBL" id="VSSR01000006">
    <property type="protein sequence ID" value="TYL87799.1"/>
    <property type="molecule type" value="Genomic_DNA"/>
</dbReference>
<protein>
    <submittedName>
        <fullName evidence="1">Uncharacterized protein</fullName>
    </submittedName>
</protein>
<dbReference type="RefSeq" id="WP_148749320.1">
    <property type="nucleotide sequence ID" value="NZ_VSSR01000006.1"/>
</dbReference>
<dbReference type="AlphaFoldDB" id="A0A5S4X1A4"/>
<evidence type="ECO:0000313" key="1">
    <source>
        <dbReference type="EMBL" id="TYL87799.1"/>
    </source>
</evidence>
<name>A0A5S4X1A4_9BRAD</name>
<dbReference type="Proteomes" id="UP000324853">
    <property type="component" value="Unassembled WGS sequence"/>
</dbReference>
<evidence type="ECO:0000313" key="2">
    <source>
        <dbReference type="Proteomes" id="UP000324853"/>
    </source>
</evidence>